<comment type="caution">
    <text evidence="2">The sequence shown here is derived from an EMBL/GenBank/DDBJ whole genome shotgun (WGS) entry which is preliminary data.</text>
</comment>
<keyword evidence="1" id="KW-0472">Membrane</keyword>
<evidence type="ECO:0000313" key="2">
    <source>
        <dbReference type="EMBL" id="MCS3904001.1"/>
    </source>
</evidence>
<name>A0AAE3L259_9GAMM</name>
<feature type="transmembrane region" description="Helical" evidence="1">
    <location>
        <begin position="32"/>
        <end position="50"/>
    </location>
</feature>
<protein>
    <submittedName>
        <fullName evidence="2">Uncharacterized protein</fullName>
    </submittedName>
</protein>
<dbReference type="RefSeq" id="WP_259056010.1">
    <property type="nucleotide sequence ID" value="NZ_JANUCT010000014.1"/>
</dbReference>
<evidence type="ECO:0000256" key="1">
    <source>
        <dbReference type="SAM" id="Phobius"/>
    </source>
</evidence>
<proteinExistence type="predicted"/>
<keyword evidence="3" id="KW-1185">Reference proteome</keyword>
<organism evidence="2 3">
    <name type="scientific">Methylohalomonas lacus</name>
    <dbReference type="NCBI Taxonomy" id="398773"/>
    <lineage>
        <taxon>Bacteria</taxon>
        <taxon>Pseudomonadati</taxon>
        <taxon>Pseudomonadota</taxon>
        <taxon>Gammaproteobacteria</taxon>
        <taxon>Methylohalomonadales</taxon>
        <taxon>Methylohalomonadaceae</taxon>
        <taxon>Methylohalomonas</taxon>
    </lineage>
</organism>
<accession>A0AAE3L259</accession>
<sequence>MPDWLFYTLYGGALGVLILHFTGWLERHDMPWLMYVAVLCVFSAVAGEAIL</sequence>
<reference evidence="2" key="1">
    <citation type="submission" date="2022-08" db="EMBL/GenBank/DDBJ databases">
        <title>Genomic Encyclopedia of Type Strains, Phase III (KMG-III): the genomes of soil and plant-associated and newly described type strains.</title>
        <authorList>
            <person name="Whitman W."/>
        </authorList>
    </citation>
    <scope>NUCLEOTIDE SEQUENCE</scope>
    <source>
        <strain evidence="2">HMT 1</strain>
    </source>
</reference>
<dbReference type="AlphaFoldDB" id="A0AAE3L259"/>
<gene>
    <name evidence="2" type="ORF">J2T55_002033</name>
</gene>
<keyword evidence="1" id="KW-0812">Transmembrane</keyword>
<feature type="transmembrane region" description="Helical" evidence="1">
    <location>
        <begin position="6"/>
        <end position="25"/>
    </location>
</feature>
<dbReference type="Proteomes" id="UP001204445">
    <property type="component" value="Unassembled WGS sequence"/>
</dbReference>
<dbReference type="EMBL" id="JANUCT010000014">
    <property type="protein sequence ID" value="MCS3904001.1"/>
    <property type="molecule type" value="Genomic_DNA"/>
</dbReference>
<keyword evidence="1" id="KW-1133">Transmembrane helix</keyword>
<evidence type="ECO:0000313" key="3">
    <source>
        <dbReference type="Proteomes" id="UP001204445"/>
    </source>
</evidence>